<dbReference type="SUPFAM" id="SSF100950">
    <property type="entry name" value="NagB/RpiA/CoA transferase-like"/>
    <property type="match status" value="1"/>
</dbReference>
<dbReference type="Proteomes" id="UP001205609">
    <property type="component" value="Unassembled WGS sequence"/>
</dbReference>
<name>A0ABT2F145_9STAP</name>
<dbReference type="PIRSF" id="PIRSF006806">
    <property type="entry name" value="FTHF_cligase"/>
    <property type="match status" value="1"/>
</dbReference>
<dbReference type="NCBIfam" id="TIGR02727">
    <property type="entry name" value="MTHFS_bact"/>
    <property type="match status" value="1"/>
</dbReference>
<dbReference type="InterPro" id="IPR024185">
    <property type="entry name" value="FTHF_cligase-like_sf"/>
</dbReference>
<dbReference type="Pfam" id="PF01812">
    <property type="entry name" value="5-FTHF_cyc-lig"/>
    <property type="match status" value="1"/>
</dbReference>
<keyword evidence="6" id="KW-1185">Reference proteome</keyword>
<proteinExistence type="inferred from homology"/>
<evidence type="ECO:0000256" key="2">
    <source>
        <dbReference type="ARBA" id="ARBA00022741"/>
    </source>
</evidence>
<keyword evidence="4" id="KW-0479">Metal-binding</keyword>
<dbReference type="GO" id="GO:0030272">
    <property type="term" value="F:5-formyltetrahydrofolate cyclo-ligase activity"/>
    <property type="evidence" value="ECO:0007669"/>
    <property type="project" value="UniProtKB-EC"/>
</dbReference>
<dbReference type="PANTHER" id="PTHR23407">
    <property type="entry name" value="ATPASE INHIBITOR/5-FORMYLTETRAHYDROFOLATE CYCLO-LIGASE"/>
    <property type="match status" value="1"/>
</dbReference>
<evidence type="ECO:0000313" key="6">
    <source>
        <dbReference type="Proteomes" id="UP001205609"/>
    </source>
</evidence>
<keyword evidence="2 4" id="KW-0547">Nucleotide-binding</keyword>
<dbReference type="EMBL" id="JANUXY010000001">
    <property type="protein sequence ID" value="MCS4485532.1"/>
    <property type="molecule type" value="Genomic_DNA"/>
</dbReference>
<dbReference type="EC" id="6.3.3.2" evidence="4"/>
<comment type="similarity">
    <text evidence="1 4">Belongs to the 5-formyltetrahydrofolate cyclo-ligase family.</text>
</comment>
<comment type="catalytic activity">
    <reaction evidence="4">
        <text>(6S)-5-formyl-5,6,7,8-tetrahydrofolate + ATP = (6R)-5,10-methenyltetrahydrofolate + ADP + phosphate</text>
        <dbReference type="Rhea" id="RHEA:10488"/>
        <dbReference type="ChEBI" id="CHEBI:30616"/>
        <dbReference type="ChEBI" id="CHEBI:43474"/>
        <dbReference type="ChEBI" id="CHEBI:57455"/>
        <dbReference type="ChEBI" id="CHEBI:57457"/>
        <dbReference type="ChEBI" id="CHEBI:456216"/>
        <dbReference type="EC" id="6.3.3.2"/>
    </reaction>
</comment>
<reference evidence="5 6" key="1">
    <citation type="journal article" date="2023" name="Int. J. Syst. Evol. Microbiol.">
        <title>Streptococcus sciuri sp. nov., Staphylococcus marylandisciuri sp. nov. and Staphylococcus americanisciuri sp. nov., isolated from faeces of eastern grey squirrel (Sciurus carolinensis).</title>
        <authorList>
            <person name="Volokhov D.V."/>
            <person name="Zagorodnyaya T.A."/>
            <person name="Furtak V.A."/>
            <person name="Nattanmai G."/>
            <person name="Randall L."/>
            <person name="Jose S."/>
            <person name="Gao Y."/>
            <person name="Eisenberg T."/>
            <person name="Delmonte P."/>
            <person name="Blom J."/>
            <person name="Mitchell K.K."/>
        </authorList>
    </citation>
    <scope>NUCLEOTIDE SEQUENCE [LARGE SCALE GENOMIC DNA]</scope>
    <source>
        <strain evidence="5 6">GRT3</strain>
    </source>
</reference>
<gene>
    <name evidence="5" type="ORF">NXS11_01340</name>
</gene>
<organism evidence="5 6">
    <name type="scientific">Staphylococcus americanisciuri</name>
    <dbReference type="NCBI Taxonomy" id="2973940"/>
    <lineage>
        <taxon>Bacteria</taxon>
        <taxon>Bacillati</taxon>
        <taxon>Bacillota</taxon>
        <taxon>Bacilli</taxon>
        <taxon>Bacillales</taxon>
        <taxon>Staphylococcaceae</taxon>
        <taxon>Staphylococcus</taxon>
    </lineage>
</organism>
<dbReference type="InterPro" id="IPR002698">
    <property type="entry name" value="FTHF_cligase"/>
</dbReference>
<evidence type="ECO:0000256" key="1">
    <source>
        <dbReference type="ARBA" id="ARBA00010638"/>
    </source>
</evidence>
<dbReference type="RefSeq" id="WP_259197994.1">
    <property type="nucleotide sequence ID" value="NZ_JANUXY010000001.1"/>
</dbReference>
<protein>
    <recommendedName>
        <fullName evidence="4">5-formyltetrahydrofolate cyclo-ligase</fullName>
        <ecNumber evidence="4">6.3.3.2</ecNumber>
    </recommendedName>
</protein>
<dbReference type="InterPro" id="IPR037171">
    <property type="entry name" value="NagB/RpiA_transferase-like"/>
</dbReference>
<evidence type="ECO:0000256" key="3">
    <source>
        <dbReference type="ARBA" id="ARBA00022840"/>
    </source>
</evidence>
<comment type="cofactor">
    <cofactor evidence="4">
        <name>Mg(2+)</name>
        <dbReference type="ChEBI" id="CHEBI:18420"/>
    </cofactor>
</comment>
<keyword evidence="5" id="KW-0436">Ligase</keyword>
<dbReference type="Gene3D" id="3.40.50.10420">
    <property type="entry name" value="NagB/RpiA/CoA transferase-like"/>
    <property type="match status" value="1"/>
</dbReference>
<evidence type="ECO:0000313" key="5">
    <source>
        <dbReference type="EMBL" id="MCS4485532.1"/>
    </source>
</evidence>
<comment type="caution">
    <text evidence="5">The sequence shown here is derived from an EMBL/GenBank/DDBJ whole genome shotgun (WGS) entry which is preliminary data.</text>
</comment>
<accession>A0ABT2F145</accession>
<evidence type="ECO:0000256" key="4">
    <source>
        <dbReference type="RuleBase" id="RU361279"/>
    </source>
</evidence>
<sequence>MIKKELRQQTLKRMRTMDVYVKERADEWLRKQLVAHTFYKNANHIGIFLSMSHEVTTDPIIEQMLRDNKQVYVPVTNYTTKSMNFQELDDLSKVMLDEKGIRYLTEDTQTLNALDLVIVPGVAFNHEGYRIGYGGGYFDRYLNTYNVRTISLIYDFQLNKHIPVEPHDHPVDKLIIAKTSKHGG</sequence>
<dbReference type="PANTHER" id="PTHR23407:SF1">
    <property type="entry name" value="5-FORMYLTETRAHYDROFOLATE CYCLO-LIGASE"/>
    <property type="match status" value="1"/>
</dbReference>
<keyword evidence="4" id="KW-0460">Magnesium</keyword>
<keyword evidence="3 4" id="KW-0067">ATP-binding</keyword>